<dbReference type="InterPro" id="IPR049457">
    <property type="entry name" value="Emfourin"/>
</dbReference>
<reference evidence="2" key="1">
    <citation type="submission" date="2024-01" db="EMBL/GenBank/DDBJ databases">
        <title>The genome sequence of Micromonospora mangrovi CCTCC AA 2012012.</title>
        <authorList>
            <person name="Gao J."/>
        </authorList>
    </citation>
    <scope>NUCLEOTIDE SEQUENCE</scope>
    <source>
        <strain evidence="2">CCTCC AA 2012012</strain>
    </source>
</reference>
<accession>A0AAU7M5D3</accession>
<proteinExistence type="predicted"/>
<feature type="signal peptide" evidence="1">
    <location>
        <begin position="1"/>
        <end position="34"/>
    </location>
</feature>
<evidence type="ECO:0000313" key="2">
    <source>
        <dbReference type="EMBL" id="XBP92737.1"/>
    </source>
</evidence>
<keyword evidence="1" id="KW-0732">Signal</keyword>
<gene>
    <name evidence="3" type="ORF">ABUL08_24580</name>
    <name evidence="2" type="ORF">VK199_24500</name>
</gene>
<reference evidence="3" key="2">
    <citation type="submission" date="2024-06" db="EMBL/GenBank/DDBJ databases">
        <title>Micromonospora mangrovi CCTCC AA 2012012 genome sequences.</title>
        <authorList>
            <person name="Gao J."/>
        </authorList>
    </citation>
    <scope>NUCLEOTIDE SEQUENCE</scope>
    <source>
        <strain evidence="3">CCTCC AA 2012012</strain>
    </source>
</reference>
<protein>
    <submittedName>
        <fullName evidence="2">Protealysin inhibitor emfourin</fullName>
    </submittedName>
</protein>
<evidence type="ECO:0000256" key="1">
    <source>
        <dbReference type="SAM" id="SignalP"/>
    </source>
</evidence>
<dbReference type="EMBL" id="CP157762">
    <property type="protein sequence ID" value="XBP92737.1"/>
    <property type="molecule type" value="Genomic_DNA"/>
</dbReference>
<dbReference type="RefSeq" id="WP_350932341.1">
    <property type="nucleotide sequence ID" value="NZ_CP157762.1"/>
</dbReference>
<dbReference type="Pfam" id="PF20242">
    <property type="entry name" value="Emfourin"/>
    <property type="match status" value="1"/>
</dbReference>
<dbReference type="AlphaFoldDB" id="A0AAU7M5D3"/>
<sequence>MSAMLRVIGRAMTAFALLIGVGAGTLAVAGPAQAAYRTASAVTVVRTGGFAGLTQDFTVLSSTVHTSTPDLMYTVNGREFRSLAPSYLPSSNGADRYVYTVTVSYTNGATKTVTTMDGADAPAVLWQVIDTTVQITNDLTATTAG</sequence>
<name>A0AAU7M5D3_9ACTN</name>
<dbReference type="EMBL" id="CP159342">
    <property type="protein sequence ID" value="XCH73434.1"/>
    <property type="molecule type" value="Genomic_DNA"/>
</dbReference>
<organism evidence="2">
    <name type="scientific">Micromonospora sp. CCTCC AA 2012012</name>
    <dbReference type="NCBI Taxonomy" id="3111921"/>
    <lineage>
        <taxon>Bacteria</taxon>
        <taxon>Bacillati</taxon>
        <taxon>Actinomycetota</taxon>
        <taxon>Actinomycetes</taxon>
        <taxon>Micromonosporales</taxon>
        <taxon>Micromonosporaceae</taxon>
        <taxon>Micromonospora</taxon>
    </lineage>
</organism>
<evidence type="ECO:0000313" key="3">
    <source>
        <dbReference type="EMBL" id="XCH73434.1"/>
    </source>
</evidence>
<feature type="chain" id="PRO_5043288937" evidence="1">
    <location>
        <begin position="35"/>
        <end position="145"/>
    </location>
</feature>